<name>A0A251U4Y0_HELAN</name>
<organism evidence="1 2">
    <name type="scientific">Helianthus annuus</name>
    <name type="common">Common sunflower</name>
    <dbReference type="NCBI Taxonomy" id="4232"/>
    <lineage>
        <taxon>Eukaryota</taxon>
        <taxon>Viridiplantae</taxon>
        <taxon>Streptophyta</taxon>
        <taxon>Embryophyta</taxon>
        <taxon>Tracheophyta</taxon>
        <taxon>Spermatophyta</taxon>
        <taxon>Magnoliopsida</taxon>
        <taxon>eudicotyledons</taxon>
        <taxon>Gunneridae</taxon>
        <taxon>Pentapetalae</taxon>
        <taxon>asterids</taxon>
        <taxon>campanulids</taxon>
        <taxon>Asterales</taxon>
        <taxon>Asteraceae</taxon>
        <taxon>Asteroideae</taxon>
        <taxon>Heliantheae alliance</taxon>
        <taxon>Heliantheae</taxon>
        <taxon>Helianthus</taxon>
    </lineage>
</organism>
<sequence length="141" mass="15953">MSCLIQMPHMAYQLSYHKLHSANYAEFLQQVKGKGKAKVIADGSETVEKMKKDCQGRQRIKKSDCSSYRPSAGYVKGKKLAKAIQNVKHRKKMTKNARKVSGDGMDVEFFNFSRKGDYRLRLPVEVVNRAGLSDNLQPLSV</sequence>
<keyword evidence="2" id="KW-1185">Reference proteome</keyword>
<dbReference type="AlphaFoldDB" id="A0A251U4Y0"/>
<reference evidence="2" key="1">
    <citation type="journal article" date="2017" name="Nature">
        <title>The sunflower genome provides insights into oil metabolism, flowering and Asterid evolution.</title>
        <authorList>
            <person name="Badouin H."/>
            <person name="Gouzy J."/>
            <person name="Grassa C.J."/>
            <person name="Murat F."/>
            <person name="Staton S.E."/>
            <person name="Cottret L."/>
            <person name="Lelandais-Briere C."/>
            <person name="Owens G.L."/>
            <person name="Carrere S."/>
            <person name="Mayjonade B."/>
            <person name="Legrand L."/>
            <person name="Gill N."/>
            <person name="Kane N.C."/>
            <person name="Bowers J.E."/>
            <person name="Hubner S."/>
            <person name="Bellec A."/>
            <person name="Berard A."/>
            <person name="Berges H."/>
            <person name="Blanchet N."/>
            <person name="Boniface M.C."/>
            <person name="Brunel D."/>
            <person name="Catrice O."/>
            <person name="Chaidir N."/>
            <person name="Claudel C."/>
            <person name="Donnadieu C."/>
            <person name="Faraut T."/>
            <person name="Fievet G."/>
            <person name="Helmstetter N."/>
            <person name="King M."/>
            <person name="Knapp S.J."/>
            <person name="Lai Z."/>
            <person name="Le Paslier M.C."/>
            <person name="Lippi Y."/>
            <person name="Lorenzon L."/>
            <person name="Mandel J.R."/>
            <person name="Marage G."/>
            <person name="Marchand G."/>
            <person name="Marquand E."/>
            <person name="Bret-Mestries E."/>
            <person name="Morien E."/>
            <person name="Nambeesan S."/>
            <person name="Nguyen T."/>
            <person name="Pegot-Espagnet P."/>
            <person name="Pouilly N."/>
            <person name="Raftis F."/>
            <person name="Sallet E."/>
            <person name="Schiex T."/>
            <person name="Thomas J."/>
            <person name="Vandecasteele C."/>
            <person name="Vares D."/>
            <person name="Vear F."/>
            <person name="Vautrin S."/>
            <person name="Crespi M."/>
            <person name="Mangin B."/>
            <person name="Burke J.M."/>
            <person name="Salse J."/>
            <person name="Munos S."/>
            <person name="Vincourt P."/>
            <person name="Rieseberg L.H."/>
            <person name="Langlade N.B."/>
        </authorList>
    </citation>
    <scope>NUCLEOTIDE SEQUENCE [LARGE SCALE GENOMIC DNA]</scope>
    <source>
        <strain evidence="2">cv. SF193</strain>
    </source>
</reference>
<dbReference type="Proteomes" id="UP000215914">
    <property type="component" value="Chromosome 8"/>
</dbReference>
<dbReference type="EMBL" id="CM007897">
    <property type="protein sequence ID" value="OTG18109.1"/>
    <property type="molecule type" value="Genomic_DNA"/>
</dbReference>
<gene>
    <name evidence="1" type="ORF">HannXRQ_Chr08g0219531</name>
</gene>
<proteinExistence type="predicted"/>
<evidence type="ECO:0000313" key="2">
    <source>
        <dbReference type="Proteomes" id="UP000215914"/>
    </source>
</evidence>
<dbReference type="InParanoid" id="A0A251U4Y0"/>
<evidence type="ECO:0000313" key="1">
    <source>
        <dbReference type="EMBL" id="OTG18109.1"/>
    </source>
</evidence>
<accession>A0A251U4Y0</accession>
<protein>
    <submittedName>
        <fullName evidence="1">Uncharacterized protein</fullName>
    </submittedName>
</protein>